<organism evidence="2">
    <name type="scientific">marine sediment metagenome</name>
    <dbReference type="NCBI Taxonomy" id="412755"/>
    <lineage>
        <taxon>unclassified sequences</taxon>
        <taxon>metagenomes</taxon>
        <taxon>ecological metagenomes</taxon>
    </lineage>
</organism>
<evidence type="ECO:0000256" key="1">
    <source>
        <dbReference type="SAM" id="MobiDB-lite"/>
    </source>
</evidence>
<gene>
    <name evidence="2" type="ORF">LCGC14_0112200</name>
</gene>
<dbReference type="EMBL" id="LAZR01000033">
    <property type="protein sequence ID" value="KKO01865.1"/>
    <property type="molecule type" value="Genomic_DNA"/>
</dbReference>
<protein>
    <submittedName>
        <fullName evidence="2">Uncharacterized protein</fullName>
    </submittedName>
</protein>
<reference evidence="2" key="1">
    <citation type="journal article" date="2015" name="Nature">
        <title>Complex archaea that bridge the gap between prokaryotes and eukaryotes.</title>
        <authorList>
            <person name="Spang A."/>
            <person name="Saw J.H."/>
            <person name="Jorgensen S.L."/>
            <person name="Zaremba-Niedzwiedzka K."/>
            <person name="Martijn J."/>
            <person name="Lind A.E."/>
            <person name="van Eijk R."/>
            <person name="Schleper C."/>
            <person name="Guy L."/>
            <person name="Ettema T.J."/>
        </authorList>
    </citation>
    <scope>NUCLEOTIDE SEQUENCE</scope>
</reference>
<name>A0A0F9VCW5_9ZZZZ</name>
<comment type="caution">
    <text evidence="2">The sequence shown here is derived from an EMBL/GenBank/DDBJ whole genome shotgun (WGS) entry which is preliminary data.</text>
</comment>
<sequence length="65" mass="7336">MGYKPTRVRYQSIIEARKAAEEKQGNVRVAVARGLQMRRELDERKVAHRKKYAAPASPEGSDPSP</sequence>
<proteinExistence type="predicted"/>
<evidence type="ECO:0000313" key="2">
    <source>
        <dbReference type="EMBL" id="KKO01865.1"/>
    </source>
</evidence>
<accession>A0A0F9VCW5</accession>
<feature type="region of interest" description="Disordered" evidence="1">
    <location>
        <begin position="42"/>
        <end position="65"/>
    </location>
</feature>
<dbReference type="AlphaFoldDB" id="A0A0F9VCW5"/>